<comment type="caution">
    <text evidence="1">The sequence shown here is derived from an EMBL/GenBank/DDBJ whole genome shotgun (WGS) entry which is preliminary data.</text>
</comment>
<evidence type="ECO:0000313" key="1">
    <source>
        <dbReference type="EMBL" id="GBB96854.1"/>
    </source>
</evidence>
<name>A0A2Z6RFQ8_9GLOM</name>
<dbReference type="EMBL" id="BEXD01002061">
    <property type="protein sequence ID" value="GBB96854.1"/>
    <property type="molecule type" value="Genomic_DNA"/>
</dbReference>
<dbReference type="AlphaFoldDB" id="A0A2Z6RFQ8"/>
<protein>
    <submittedName>
        <fullName evidence="1">Uncharacterized protein</fullName>
    </submittedName>
</protein>
<evidence type="ECO:0000313" key="2">
    <source>
        <dbReference type="Proteomes" id="UP000247702"/>
    </source>
</evidence>
<gene>
    <name evidence="1" type="ORF">RclHR1_28530003</name>
</gene>
<sequence length="416" mass="46741">MDSFLLEAHKKIVSSEKKQLNKEKKFLRKSANQDVTFGNAYVSETVVVAPQLVIADTPQEEIPTVDSKVTHDIKAVNRYPENSYEDAHRMSLEISEEFEKTVPSGNDQSHVTSVKPDLEVSMEQDDEQESLDKNQIIEQGLIQELCGTLPLAPSADTCSPISSDDNISSTNTNSSCNGSENMISGSAQHLSYLFDTAIKSGQQEILDWYNYSLEFESRVDALTADGRIKDKTARSKIYKEMKPFLPAKITQDNLRKKTLRARKHLTLFGKNGVGIDKIKLVSYSATEISKLTNAQIQNVIKKYISDHQCHVTLKTVPSGNDQIKDEMSTSASVSSASQSKPDHSYFRNKILDQYPNLYRECSIENFDYYGITDETTCGDYICPLCKLGHDDEEIEGTYNTGSYFIKCEQREIEIVA</sequence>
<dbReference type="Proteomes" id="UP000247702">
    <property type="component" value="Unassembled WGS sequence"/>
</dbReference>
<accession>A0A2Z6RFQ8</accession>
<proteinExistence type="predicted"/>
<organism evidence="1 2">
    <name type="scientific">Rhizophagus clarus</name>
    <dbReference type="NCBI Taxonomy" id="94130"/>
    <lineage>
        <taxon>Eukaryota</taxon>
        <taxon>Fungi</taxon>
        <taxon>Fungi incertae sedis</taxon>
        <taxon>Mucoromycota</taxon>
        <taxon>Glomeromycotina</taxon>
        <taxon>Glomeromycetes</taxon>
        <taxon>Glomerales</taxon>
        <taxon>Glomeraceae</taxon>
        <taxon>Rhizophagus</taxon>
    </lineage>
</organism>
<keyword evidence="2" id="KW-1185">Reference proteome</keyword>
<reference evidence="1 2" key="1">
    <citation type="submission" date="2017-11" db="EMBL/GenBank/DDBJ databases">
        <title>The genome of Rhizophagus clarus HR1 reveals common genetic basis of auxotrophy among arbuscular mycorrhizal fungi.</title>
        <authorList>
            <person name="Kobayashi Y."/>
        </authorList>
    </citation>
    <scope>NUCLEOTIDE SEQUENCE [LARGE SCALE GENOMIC DNA]</scope>
    <source>
        <strain evidence="1 2">HR1</strain>
    </source>
</reference>